<dbReference type="OrthoDB" id="7946956at2"/>
<evidence type="ECO:0000313" key="3">
    <source>
        <dbReference type="Proteomes" id="UP000315364"/>
    </source>
</evidence>
<dbReference type="KEGG" id="dea:FPZ08_10965"/>
<keyword evidence="1" id="KW-0732">Signal</keyword>
<protein>
    <submittedName>
        <fullName evidence="2">Uncharacterized protein</fullName>
    </submittedName>
</protein>
<dbReference type="AlphaFoldDB" id="A0A5B8LUA8"/>
<keyword evidence="3" id="KW-1185">Reference proteome</keyword>
<feature type="chain" id="PRO_5022902496" evidence="1">
    <location>
        <begin position="21"/>
        <end position="175"/>
    </location>
</feature>
<gene>
    <name evidence="2" type="ORF">FPZ08_10965</name>
</gene>
<feature type="signal peptide" evidence="1">
    <location>
        <begin position="1"/>
        <end position="20"/>
    </location>
</feature>
<evidence type="ECO:0000313" key="2">
    <source>
        <dbReference type="EMBL" id="QDZ11234.1"/>
    </source>
</evidence>
<accession>A0A5B8LUA8</accession>
<dbReference type="EMBL" id="CP042304">
    <property type="protein sequence ID" value="QDZ11234.1"/>
    <property type="molecule type" value="Genomic_DNA"/>
</dbReference>
<name>A0A5B8LUA8_9HYPH</name>
<organism evidence="2 3">
    <name type="scientific">Devosia ginsengisoli</name>
    <dbReference type="NCBI Taxonomy" id="400770"/>
    <lineage>
        <taxon>Bacteria</taxon>
        <taxon>Pseudomonadati</taxon>
        <taxon>Pseudomonadota</taxon>
        <taxon>Alphaproteobacteria</taxon>
        <taxon>Hyphomicrobiales</taxon>
        <taxon>Devosiaceae</taxon>
        <taxon>Devosia</taxon>
    </lineage>
</organism>
<evidence type="ECO:0000256" key="1">
    <source>
        <dbReference type="SAM" id="SignalP"/>
    </source>
</evidence>
<sequence>MRAGLAAIAVLALCVTPVAAQGKTKPGAVPQSVAALEMCETFAAGDVLAVEAAIEKGWDAYDDGGESPYVRSYSGSKDLPGIGYATMFALIESYPNLTFGYCRVDVSDVTGNADGQVQAIQNLDRYEGESIQNGDGIFASLAGTDDKNRLLLTHLAQNTFVIQLSIITPKAETAD</sequence>
<dbReference type="RefSeq" id="WP_146290057.1">
    <property type="nucleotide sequence ID" value="NZ_CP042304.1"/>
</dbReference>
<dbReference type="Proteomes" id="UP000315364">
    <property type="component" value="Chromosome"/>
</dbReference>
<reference evidence="2 3" key="1">
    <citation type="submission" date="2019-07" db="EMBL/GenBank/DDBJ databases">
        <title>Full genome sequence of Devosia sp. Gsoil 520.</title>
        <authorList>
            <person name="Im W.-T."/>
        </authorList>
    </citation>
    <scope>NUCLEOTIDE SEQUENCE [LARGE SCALE GENOMIC DNA]</scope>
    <source>
        <strain evidence="2 3">Gsoil 520</strain>
    </source>
</reference>
<proteinExistence type="predicted"/>